<dbReference type="Proteomes" id="UP001060215">
    <property type="component" value="Chromosome 13"/>
</dbReference>
<evidence type="ECO:0000313" key="2">
    <source>
        <dbReference type="Proteomes" id="UP001060215"/>
    </source>
</evidence>
<keyword evidence="2" id="KW-1185">Reference proteome</keyword>
<evidence type="ECO:0000313" key="1">
    <source>
        <dbReference type="EMBL" id="KAI7991427.1"/>
    </source>
</evidence>
<proteinExistence type="predicted"/>
<sequence length="147" mass="16285">MDRHLMFSYPQSTLSRSKKRRLQRKRQATRLAEGKGGSHSCLETISATYALVLLKQPPTLEILASQKGNRGKAEQEMVILGSKPGTSTQKLLCNMVFVLSQSFKAKEGQPSYIHADVEEHGEIAEILQDSVSRSLSNLQKLVPSSLC</sequence>
<name>A0ACC0FTL3_9ERIC</name>
<gene>
    <name evidence="1" type="ORF">LOK49_LG12G02206</name>
</gene>
<dbReference type="EMBL" id="CM045770">
    <property type="protein sequence ID" value="KAI7991427.1"/>
    <property type="molecule type" value="Genomic_DNA"/>
</dbReference>
<accession>A0ACC0FTL3</accession>
<comment type="caution">
    <text evidence="1">The sequence shown here is derived from an EMBL/GenBank/DDBJ whole genome shotgun (WGS) entry which is preliminary data.</text>
</comment>
<protein>
    <submittedName>
        <fullName evidence="1">Uncharacterized protein</fullName>
    </submittedName>
</protein>
<organism evidence="1 2">
    <name type="scientific">Camellia lanceoleosa</name>
    <dbReference type="NCBI Taxonomy" id="1840588"/>
    <lineage>
        <taxon>Eukaryota</taxon>
        <taxon>Viridiplantae</taxon>
        <taxon>Streptophyta</taxon>
        <taxon>Embryophyta</taxon>
        <taxon>Tracheophyta</taxon>
        <taxon>Spermatophyta</taxon>
        <taxon>Magnoliopsida</taxon>
        <taxon>eudicotyledons</taxon>
        <taxon>Gunneridae</taxon>
        <taxon>Pentapetalae</taxon>
        <taxon>asterids</taxon>
        <taxon>Ericales</taxon>
        <taxon>Theaceae</taxon>
        <taxon>Camellia</taxon>
    </lineage>
</organism>
<reference evidence="1 2" key="1">
    <citation type="journal article" date="2022" name="Plant J.">
        <title>Chromosome-level genome of Camellia lanceoleosa provides a valuable resource for understanding genome evolution and self-incompatibility.</title>
        <authorList>
            <person name="Gong W."/>
            <person name="Xiao S."/>
            <person name="Wang L."/>
            <person name="Liao Z."/>
            <person name="Chang Y."/>
            <person name="Mo W."/>
            <person name="Hu G."/>
            <person name="Li W."/>
            <person name="Zhao G."/>
            <person name="Zhu H."/>
            <person name="Hu X."/>
            <person name="Ji K."/>
            <person name="Xiang X."/>
            <person name="Song Q."/>
            <person name="Yuan D."/>
            <person name="Jin S."/>
            <person name="Zhang L."/>
        </authorList>
    </citation>
    <scope>NUCLEOTIDE SEQUENCE [LARGE SCALE GENOMIC DNA]</scope>
    <source>
        <strain evidence="1">SQ_2022a</strain>
    </source>
</reference>